<dbReference type="KEGG" id="cyt:cce_0682"/>
<dbReference type="AlphaFoldDB" id="B1WQB1"/>
<gene>
    <name evidence="1" type="ordered locus">cce_0682</name>
</gene>
<evidence type="ECO:0000313" key="1">
    <source>
        <dbReference type="EMBL" id="ACB50033.1"/>
    </source>
</evidence>
<accession>B1WQB1</accession>
<dbReference type="STRING" id="43989.cce_0682"/>
<reference evidence="1 2" key="1">
    <citation type="journal article" date="2008" name="Proc. Natl. Acad. Sci. U.S.A.">
        <title>The genome of Cyanothece 51142, a unicellular diazotrophic cyanobacterium important in the marine nitrogen cycle.</title>
        <authorList>
            <person name="Welsh E.A."/>
            <person name="Liberton M."/>
            <person name="Stoeckel J."/>
            <person name="Loh T."/>
            <person name="Elvitigala T."/>
            <person name="Wang C."/>
            <person name="Wollam A."/>
            <person name="Fulton R.S."/>
            <person name="Clifton S.W."/>
            <person name="Jacobs J.M."/>
            <person name="Aurora R."/>
            <person name="Ghosh B.K."/>
            <person name="Sherman L.A."/>
            <person name="Smith R.D."/>
            <person name="Wilson R.K."/>
            <person name="Pakrasi H.B."/>
        </authorList>
    </citation>
    <scope>NUCLEOTIDE SEQUENCE [LARGE SCALE GENOMIC DNA]</scope>
    <source>
        <strain evidence="2">ATCC 51142 / BH68</strain>
    </source>
</reference>
<protein>
    <submittedName>
        <fullName evidence="1">Uncharacterized protein</fullName>
    </submittedName>
</protein>
<evidence type="ECO:0000313" key="2">
    <source>
        <dbReference type="Proteomes" id="UP000001203"/>
    </source>
</evidence>
<proteinExistence type="predicted"/>
<keyword evidence="2" id="KW-1185">Reference proteome</keyword>
<dbReference type="Proteomes" id="UP000001203">
    <property type="component" value="Chromosome circular"/>
</dbReference>
<name>B1WQB1_CROS5</name>
<sequence length="53" mass="6119">MIQLSSEKSSGISFFVFNLILTTFNEDAYRNLLFEIAPKVIESEEEYQKALTI</sequence>
<dbReference type="EMBL" id="CP000806">
    <property type="protein sequence ID" value="ACB50033.1"/>
    <property type="molecule type" value="Genomic_DNA"/>
</dbReference>
<organism evidence="1 2">
    <name type="scientific">Crocosphaera subtropica (strain ATCC 51142 / BH68)</name>
    <name type="common">Cyanothece sp. (strain ATCC 51142)</name>
    <dbReference type="NCBI Taxonomy" id="43989"/>
    <lineage>
        <taxon>Bacteria</taxon>
        <taxon>Bacillati</taxon>
        <taxon>Cyanobacteriota</taxon>
        <taxon>Cyanophyceae</taxon>
        <taxon>Oscillatoriophycideae</taxon>
        <taxon>Chroococcales</taxon>
        <taxon>Aphanothecaceae</taxon>
        <taxon>Crocosphaera</taxon>
        <taxon>Crocosphaera subtropica</taxon>
    </lineage>
</organism>
<dbReference type="HOGENOM" id="CLU_3060700_0_0_3"/>